<proteinExistence type="predicted"/>
<evidence type="ECO:0000313" key="1">
    <source>
        <dbReference type="EMBL" id="MPN34020.1"/>
    </source>
</evidence>
<accession>A0A645H5P3</accession>
<gene>
    <name evidence="1" type="ORF">SDC9_181512</name>
</gene>
<name>A0A645H5P3_9ZZZZ</name>
<organism evidence="1">
    <name type="scientific">bioreactor metagenome</name>
    <dbReference type="NCBI Taxonomy" id="1076179"/>
    <lineage>
        <taxon>unclassified sequences</taxon>
        <taxon>metagenomes</taxon>
        <taxon>ecological metagenomes</taxon>
    </lineage>
</organism>
<protein>
    <submittedName>
        <fullName evidence="1">Uncharacterized protein</fullName>
    </submittedName>
</protein>
<sequence length="42" mass="4686">MQVAFIEQMPLAGKVMIKHTHTDAGLLTDIGDFDFVVRTPLE</sequence>
<dbReference type="EMBL" id="VSSQ01086845">
    <property type="protein sequence ID" value="MPN34020.1"/>
    <property type="molecule type" value="Genomic_DNA"/>
</dbReference>
<reference evidence="1" key="1">
    <citation type="submission" date="2019-08" db="EMBL/GenBank/DDBJ databases">
        <authorList>
            <person name="Kucharzyk K."/>
            <person name="Murdoch R.W."/>
            <person name="Higgins S."/>
            <person name="Loffler F."/>
        </authorList>
    </citation>
    <scope>NUCLEOTIDE SEQUENCE</scope>
</reference>
<comment type="caution">
    <text evidence="1">The sequence shown here is derived from an EMBL/GenBank/DDBJ whole genome shotgun (WGS) entry which is preliminary data.</text>
</comment>
<dbReference type="AlphaFoldDB" id="A0A645H5P3"/>